<name>A0A8H5CNW0_9AGAR</name>
<organism evidence="2 3">
    <name type="scientific">Tetrapyrgos nigripes</name>
    <dbReference type="NCBI Taxonomy" id="182062"/>
    <lineage>
        <taxon>Eukaryota</taxon>
        <taxon>Fungi</taxon>
        <taxon>Dikarya</taxon>
        <taxon>Basidiomycota</taxon>
        <taxon>Agaricomycotina</taxon>
        <taxon>Agaricomycetes</taxon>
        <taxon>Agaricomycetidae</taxon>
        <taxon>Agaricales</taxon>
        <taxon>Marasmiineae</taxon>
        <taxon>Marasmiaceae</taxon>
        <taxon>Tetrapyrgos</taxon>
    </lineage>
</organism>
<evidence type="ECO:0000313" key="3">
    <source>
        <dbReference type="Proteomes" id="UP000559256"/>
    </source>
</evidence>
<dbReference type="InterPro" id="IPR032675">
    <property type="entry name" value="LRR_dom_sf"/>
</dbReference>
<dbReference type="OrthoDB" id="3051796at2759"/>
<feature type="region of interest" description="Disordered" evidence="1">
    <location>
        <begin position="419"/>
        <end position="455"/>
    </location>
</feature>
<reference evidence="2 3" key="1">
    <citation type="journal article" date="2020" name="ISME J.">
        <title>Uncovering the hidden diversity of litter-decomposition mechanisms in mushroom-forming fungi.</title>
        <authorList>
            <person name="Floudas D."/>
            <person name="Bentzer J."/>
            <person name="Ahren D."/>
            <person name="Johansson T."/>
            <person name="Persson P."/>
            <person name="Tunlid A."/>
        </authorList>
    </citation>
    <scope>NUCLEOTIDE SEQUENCE [LARGE SCALE GENOMIC DNA]</scope>
    <source>
        <strain evidence="2 3">CBS 291.85</strain>
    </source>
</reference>
<evidence type="ECO:0008006" key="4">
    <source>
        <dbReference type="Google" id="ProtNLM"/>
    </source>
</evidence>
<protein>
    <recommendedName>
        <fullName evidence="4">F-box domain-containing protein</fullName>
    </recommendedName>
</protein>
<gene>
    <name evidence="2" type="ORF">D9758_013268</name>
</gene>
<dbReference type="EMBL" id="JAACJM010000126">
    <property type="protein sequence ID" value="KAF5344341.1"/>
    <property type="molecule type" value="Genomic_DNA"/>
</dbReference>
<keyword evidence="3" id="KW-1185">Reference proteome</keyword>
<evidence type="ECO:0000313" key="2">
    <source>
        <dbReference type="EMBL" id="KAF5344341.1"/>
    </source>
</evidence>
<dbReference type="SUPFAM" id="SSF52047">
    <property type="entry name" value="RNI-like"/>
    <property type="match status" value="1"/>
</dbReference>
<dbReference type="AlphaFoldDB" id="A0A8H5CNW0"/>
<accession>A0A8H5CNW0</accession>
<sequence length="654" mass="73996">MSGDWPNKNLRNHLRNSFGVPSHNLDVPKLVQDASERLQECESAMKLTRALIEEQQAKLAELACHKHELLLAIQGYKSLEAPIRRLPPEILQDIFSFVCSSEGNILLVKSDEEEEDEIDEEFFTRIPPLRLSHVCSAWRDLTLSTSRLWSTIEVILDDWNTPSIFELLLQNSHSAPLILTLRMDHGVRWWSKSDPGMKALKCFTSHCSRWHHVTLQLHSSVYRHPDFYHIQGNLPTLETLCILTLGRVQIPHMPREPDPDISDLFLDAPRLQDFSTNLSDLRLIRLPGQQLTKISLTGLSHHTAEILSRCLFFCPNLEMLDLETAEREEEINMGLAEIFAENIETLCLRMTRPSRSRAAGVRDAANRWDELGRNNAIARLAFQLLTLPRLQKLQMTGYSEYRHSDWSYPDPDCFHPFAMFPDGDGDGDQDQDTTGNGTNGVQGNGAQPSPTATVKSRRQGDLELLSSFLTRSQCTITSLHLLGLEGPTDRDIIALLPLLPSLEVLEIQERLMSSDYYAFGGSGTEIIITRNFLRSLRRDLDGGDVDESPECVTEASSRPLSPSSFPNFSWDFLPKLTVLKLSVNPQHLEEMNEELGLLSLYGNRVRRTDAHSGNGLIGPPSGSLSEYAYLTTVELYENFNVPGYEPTLRTKMYF</sequence>
<dbReference type="Gene3D" id="1.20.1280.50">
    <property type="match status" value="1"/>
</dbReference>
<dbReference type="Proteomes" id="UP000559256">
    <property type="component" value="Unassembled WGS sequence"/>
</dbReference>
<evidence type="ECO:0000256" key="1">
    <source>
        <dbReference type="SAM" id="MobiDB-lite"/>
    </source>
</evidence>
<comment type="caution">
    <text evidence="2">The sequence shown here is derived from an EMBL/GenBank/DDBJ whole genome shotgun (WGS) entry which is preliminary data.</text>
</comment>
<dbReference type="Gene3D" id="3.80.10.10">
    <property type="entry name" value="Ribonuclease Inhibitor"/>
    <property type="match status" value="1"/>
</dbReference>
<proteinExistence type="predicted"/>